<dbReference type="PANTHER" id="PTHR41700:SF1">
    <property type="entry name" value="N-ACETYLTRANSFERASE DOMAIN-CONTAINING PROTEIN"/>
    <property type="match status" value="1"/>
</dbReference>
<dbReference type="Proteomes" id="UP001595764">
    <property type="component" value="Unassembled WGS sequence"/>
</dbReference>
<reference evidence="2" key="1">
    <citation type="journal article" date="2019" name="Int. J. Syst. Evol. Microbiol.">
        <title>The Global Catalogue of Microorganisms (GCM) 10K type strain sequencing project: providing services to taxonomists for standard genome sequencing and annotation.</title>
        <authorList>
            <consortium name="The Broad Institute Genomics Platform"/>
            <consortium name="The Broad Institute Genome Sequencing Center for Infectious Disease"/>
            <person name="Wu L."/>
            <person name="Ma J."/>
        </authorList>
    </citation>
    <scope>NUCLEOTIDE SEQUENCE [LARGE SCALE GENOMIC DNA]</scope>
    <source>
        <strain evidence="2">CGMCC 4.7682</strain>
    </source>
</reference>
<evidence type="ECO:0000313" key="1">
    <source>
        <dbReference type="EMBL" id="MFC3512673.1"/>
    </source>
</evidence>
<dbReference type="RefSeq" id="WP_377873833.1">
    <property type="nucleotide sequence ID" value="NZ_JBHMAY010000060.1"/>
</dbReference>
<name>A0ABV7QHE3_9PSEU</name>
<gene>
    <name evidence="1" type="ORF">ACFORO_21070</name>
</gene>
<dbReference type="EMBL" id="JBHRWI010000024">
    <property type="protein sequence ID" value="MFC3512673.1"/>
    <property type="molecule type" value="Genomic_DNA"/>
</dbReference>
<comment type="caution">
    <text evidence="1">The sequence shown here is derived from an EMBL/GenBank/DDBJ whole genome shotgun (WGS) entry which is preliminary data.</text>
</comment>
<dbReference type="PANTHER" id="PTHR41700">
    <property type="entry name" value="GCN5-RELATED N-ACETYLTRANSFERASE"/>
    <property type="match status" value="1"/>
</dbReference>
<evidence type="ECO:0000313" key="2">
    <source>
        <dbReference type="Proteomes" id="UP001595764"/>
    </source>
</evidence>
<organism evidence="1 2">
    <name type="scientific">Amycolatopsis halotolerans</name>
    <dbReference type="NCBI Taxonomy" id="330083"/>
    <lineage>
        <taxon>Bacteria</taxon>
        <taxon>Bacillati</taxon>
        <taxon>Actinomycetota</taxon>
        <taxon>Actinomycetes</taxon>
        <taxon>Pseudonocardiales</taxon>
        <taxon>Pseudonocardiaceae</taxon>
        <taxon>Amycolatopsis</taxon>
    </lineage>
</organism>
<dbReference type="InterPro" id="IPR016181">
    <property type="entry name" value="Acyl_CoA_acyltransferase"/>
</dbReference>
<protein>
    <recommendedName>
        <fullName evidence="3">Chorismate synthase</fullName>
    </recommendedName>
</protein>
<accession>A0ABV7QHE3</accession>
<evidence type="ECO:0008006" key="3">
    <source>
        <dbReference type="Google" id="ProtNLM"/>
    </source>
</evidence>
<sequence length="284" mass="30629">MHVPPGAPATVLPPAPDAAVSTALRAATRAGVRIRLAEDVRTLEAVSRFLAQVWQTPESHAPFGADALRAVVHAGGAVHYTADDAGIQAASALIFCPPVTRAVYSLIAAARASDRGVGFALKQAQRVWALDQGAETMVWTFDPLVSRNAHFNLAKLGARGTEYTVDFYGQIEDGVNGADETDRFTAVWPLREPNPVRLSGPDLTTAEIDPRRAPDGEPFLVRDGSGYWCRVPADIVGLRRLNARLAAEWRYAIRDAFVPLIAEGCTATGFSRSGWYHLTEGERA</sequence>
<proteinExistence type="predicted"/>
<dbReference type="InterPro" id="IPR038764">
    <property type="entry name" value="GNAT_N_AcTrfase_prd"/>
</dbReference>
<keyword evidence="2" id="KW-1185">Reference proteome</keyword>
<dbReference type="SUPFAM" id="SSF55729">
    <property type="entry name" value="Acyl-CoA N-acyltransferases (Nat)"/>
    <property type="match status" value="1"/>
</dbReference>